<dbReference type="AlphaFoldDB" id="A0A2P2IIC3"/>
<sequence>MLNVENGLCQCPRFLGSNNHHNEVFFYFPVKKTAVSSI</sequence>
<name>A0A2P2IIC3_RHIMU</name>
<dbReference type="EMBL" id="GGEC01000486">
    <property type="protein sequence ID" value="MBW80969.1"/>
    <property type="molecule type" value="Transcribed_RNA"/>
</dbReference>
<accession>A0A2P2IIC3</accession>
<evidence type="ECO:0000313" key="1">
    <source>
        <dbReference type="EMBL" id="MBW80969.1"/>
    </source>
</evidence>
<protein>
    <submittedName>
        <fullName evidence="1">Uncharacterized protein</fullName>
    </submittedName>
</protein>
<proteinExistence type="predicted"/>
<reference evidence="1" key="1">
    <citation type="submission" date="2018-02" db="EMBL/GenBank/DDBJ databases">
        <title>Rhizophora mucronata_Transcriptome.</title>
        <authorList>
            <person name="Meera S.P."/>
            <person name="Sreeshan A."/>
            <person name="Augustine A."/>
        </authorList>
    </citation>
    <scope>NUCLEOTIDE SEQUENCE</scope>
    <source>
        <tissue evidence="1">Leaf</tissue>
    </source>
</reference>
<organism evidence="1">
    <name type="scientific">Rhizophora mucronata</name>
    <name type="common">Asiatic mangrove</name>
    <dbReference type="NCBI Taxonomy" id="61149"/>
    <lineage>
        <taxon>Eukaryota</taxon>
        <taxon>Viridiplantae</taxon>
        <taxon>Streptophyta</taxon>
        <taxon>Embryophyta</taxon>
        <taxon>Tracheophyta</taxon>
        <taxon>Spermatophyta</taxon>
        <taxon>Magnoliopsida</taxon>
        <taxon>eudicotyledons</taxon>
        <taxon>Gunneridae</taxon>
        <taxon>Pentapetalae</taxon>
        <taxon>rosids</taxon>
        <taxon>fabids</taxon>
        <taxon>Malpighiales</taxon>
        <taxon>Rhizophoraceae</taxon>
        <taxon>Rhizophora</taxon>
    </lineage>
</organism>